<dbReference type="AlphaFoldDB" id="A0A6I3XG63"/>
<feature type="domain" description="Double zinc ribbon" evidence="3">
    <location>
        <begin position="13"/>
        <end position="68"/>
    </location>
</feature>
<dbReference type="EMBL" id="WNWM01000002">
    <property type="protein sequence ID" value="MUI12611.1"/>
    <property type="molecule type" value="Genomic_DNA"/>
</dbReference>
<evidence type="ECO:0000256" key="1">
    <source>
        <dbReference type="ARBA" id="ARBA00008007"/>
    </source>
</evidence>
<sequence length="250" mass="26109">MATAMAKALAGPLSALLPCPCVLCGAHGRQALCPPCRAQFAGATEVRCPVCADPLPAGSGVLVCGTCLARRPAYDATLVAAAYAPPWDRLVLELKFGGQLAHARLFAELLADAVRALPSALPPAVPPFVAPTLLCPVPLGPGRLAERGFNQALEIARPLGRLLGIAVAPRLAVRVQETSAQSTLHGSRRRANVAHVFAVPDRALVEGRHIGIVDDVMSSGQTLGELAAVFKRHGAARVTNLVFARTPPRR</sequence>
<evidence type="ECO:0000313" key="4">
    <source>
        <dbReference type="EMBL" id="MUI12611.1"/>
    </source>
</evidence>
<dbReference type="CDD" id="cd06223">
    <property type="entry name" value="PRTases_typeI"/>
    <property type="match status" value="1"/>
</dbReference>
<evidence type="ECO:0000259" key="2">
    <source>
        <dbReference type="Pfam" id="PF00156"/>
    </source>
</evidence>
<dbReference type="InterPro" id="IPR029057">
    <property type="entry name" value="PRTase-like"/>
</dbReference>
<dbReference type="InterPro" id="IPR051910">
    <property type="entry name" value="ComF/GntX_DNA_util-trans"/>
</dbReference>
<reference evidence="4 5" key="1">
    <citation type="submission" date="2019-11" db="EMBL/GenBank/DDBJ databases">
        <title>Draft Genome Sequences of Six Type Strains of the Genus Massilia.</title>
        <authorList>
            <person name="Miess H."/>
            <person name="Frediansyah A."/>
            <person name="Goeker M."/>
            <person name="Gross H."/>
        </authorList>
    </citation>
    <scope>NUCLEOTIDE SEQUENCE [LARGE SCALE GENOMIC DNA]</scope>
    <source>
        <strain evidence="4 5">DSM 17513</strain>
    </source>
</reference>
<feature type="domain" description="Phosphoribosyltransferase" evidence="2">
    <location>
        <begin position="167"/>
        <end position="245"/>
    </location>
</feature>
<dbReference type="PANTHER" id="PTHR47505">
    <property type="entry name" value="DNA UTILIZATION PROTEIN YHGH"/>
    <property type="match status" value="1"/>
</dbReference>
<accession>A0A6I3XG63</accession>
<evidence type="ECO:0000313" key="5">
    <source>
        <dbReference type="Proteomes" id="UP000431684"/>
    </source>
</evidence>
<dbReference type="Pfam" id="PF00156">
    <property type="entry name" value="Pribosyltran"/>
    <property type="match status" value="1"/>
</dbReference>
<proteinExistence type="inferred from homology"/>
<dbReference type="SUPFAM" id="SSF53271">
    <property type="entry name" value="PRTase-like"/>
    <property type="match status" value="1"/>
</dbReference>
<organism evidence="4 5">
    <name type="scientific">Pseudoduganella dura</name>
    <dbReference type="NCBI Taxonomy" id="321982"/>
    <lineage>
        <taxon>Bacteria</taxon>
        <taxon>Pseudomonadati</taxon>
        <taxon>Pseudomonadota</taxon>
        <taxon>Betaproteobacteria</taxon>
        <taxon>Burkholderiales</taxon>
        <taxon>Oxalobacteraceae</taxon>
        <taxon>Telluria group</taxon>
        <taxon>Pseudoduganella</taxon>
    </lineage>
</organism>
<dbReference type="OrthoDB" id="9793412at2"/>
<comment type="similarity">
    <text evidence="1">Belongs to the ComF/GntX family.</text>
</comment>
<comment type="caution">
    <text evidence="4">The sequence shown here is derived from an EMBL/GenBank/DDBJ whole genome shotgun (WGS) entry which is preliminary data.</text>
</comment>
<name>A0A6I3XG63_9BURK</name>
<gene>
    <name evidence="4" type="ORF">GJV26_09025</name>
</gene>
<dbReference type="InterPro" id="IPR044005">
    <property type="entry name" value="DZR_2"/>
</dbReference>
<dbReference type="InterPro" id="IPR000836">
    <property type="entry name" value="PRTase_dom"/>
</dbReference>
<protein>
    <submittedName>
        <fullName evidence="4">ComF family protein</fullName>
    </submittedName>
</protein>
<dbReference type="Pfam" id="PF18912">
    <property type="entry name" value="DZR_2"/>
    <property type="match status" value="1"/>
</dbReference>
<evidence type="ECO:0000259" key="3">
    <source>
        <dbReference type="Pfam" id="PF18912"/>
    </source>
</evidence>
<keyword evidence="5" id="KW-1185">Reference proteome</keyword>
<dbReference type="Proteomes" id="UP000431684">
    <property type="component" value="Unassembled WGS sequence"/>
</dbReference>
<dbReference type="Gene3D" id="3.40.50.2020">
    <property type="match status" value="1"/>
</dbReference>
<dbReference type="PANTHER" id="PTHR47505:SF1">
    <property type="entry name" value="DNA UTILIZATION PROTEIN YHGH"/>
    <property type="match status" value="1"/>
</dbReference>